<evidence type="ECO:0000313" key="1">
    <source>
        <dbReference type="EMBL" id="CAK9167344.1"/>
    </source>
</evidence>
<feature type="non-terminal residue" evidence="1">
    <location>
        <position position="1"/>
    </location>
</feature>
<dbReference type="AlphaFoldDB" id="A0ABC8TD59"/>
<name>A0ABC8TD59_9AQUA</name>
<evidence type="ECO:0000313" key="2">
    <source>
        <dbReference type="Proteomes" id="UP001642360"/>
    </source>
</evidence>
<evidence type="ECO:0008006" key="3">
    <source>
        <dbReference type="Google" id="ProtNLM"/>
    </source>
</evidence>
<protein>
    <recommendedName>
        <fullName evidence="3">Reverse transcriptase domain-containing protein</fullName>
    </recommendedName>
</protein>
<reference evidence="1 2" key="1">
    <citation type="submission" date="2024-02" db="EMBL/GenBank/DDBJ databases">
        <authorList>
            <person name="Vignale AGUSTIN F."/>
            <person name="Sosa J E."/>
            <person name="Modenutti C."/>
        </authorList>
    </citation>
    <scope>NUCLEOTIDE SEQUENCE [LARGE SCALE GENOMIC DNA]</scope>
</reference>
<dbReference type="Proteomes" id="UP001642360">
    <property type="component" value="Unassembled WGS sequence"/>
</dbReference>
<gene>
    <name evidence="1" type="ORF">ILEXP_LOCUS36609</name>
</gene>
<sequence>DLDVEVTSSNDDTESVKDIHDGYDQLYDECPKENKIVLTLSAKLNSWEVKEESIPYGPNEVPHICELEGEDKSLKYKLGFLERKCHGLIES</sequence>
<keyword evidence="2" id="KW-1185">Reference proteome</keyword>
<proteinExistence type="predicted"/>
<organism evidence="1 2">
    <name type="scientific">Ilex paraguariensis</name>
    <name type="common">yerba mate</name>
    <dbReference type="NCBI Taxonomy" id="185542"/>
    <lineage>
        <taxon>Eukaryota</taxon>
        <taxon>Viridiplantae</taxon>
        <taxon>Streptophyta</taxon>
        <taxon>Embryophyta</taxon>
        <taxon>Tracheophyta</taxon>
        <taxon>Spermatophyta</taxon>
        <taxon>Magnoliopsida</taxon>
        <taxon>eudicotyledons</taxon>
        <taxon>Gunneridae</taxon>
        <taxon>Pentapetalae</taxon>
        <taxon>asterids</taxon>
        <taxon>campanulids</taxon>
        <taxon>Aquifoliales</taxon>
        <taxon>Aquifoliaceae</taxon>
        <taxon>Ilex</taxon>
    </lineage>
</organism>
<dbReference type="EMBL" id="CAUOFW020004813">
    <property type="protein sequence ID" value="CAK9167344.1"/>
    <property type="molecule type" value="Genomic_DNA"/>
</dbReference>
<comment type="caution">
    <text evidence="1">The sequence shown here is derived from an EMBL/GenBank/DDBJ whole genome shotgun (WGS) entry which is preliminary data.</text>
</comment>
<accession>A0ABC8TD59</accession>